<dbReference type="OrthoDB" id="1736965at2759"/>
<accession>A0A6D2JHC7</accession>
<evidence type="ECO:0000313" key="3">
    <source>
        <dbReference type="Proteomes" id="UP000467841"/>
    </source>
</evidence>
<gene>
    <name evidence="2" type="ORF">MERR_LOCUS25721</name>
</gene>
<feature type="region of interest" description="Disordered" evidence="1">
    <location>
        <begin position="46"/>
        <end position="68"/>
    </location>
</feature>
<evidence type="ECO:0000313" key="2">
    <source>
        <dbReference type="EMBL" id="CAA7038486.1"/>
    </source>
</evidence>
<dbReference type="AlphaFoldDB" id="A0A6D2JHC7"/>
<comment type="caution">
    <text evidence="2">The sequence shown here is derived from an EMBL/GenBank/DDBJ whole genome shotgun (WGS) entry which is preliminary data.</text>
</comment>
<dbReference type="EMBL" id="CACVBM020001195">
    <property type="protein sequence ID" value="CAA7038486.1"/>
    <property type="molecule type" value="Genomic_DNA"/>
</dbReference>
<evidence type="ECO:0000256" key="1">
    <source>
        <dbReference type="SAM" id="MobiDB-lite"/>
    </source>
</evidence>
<reference evidence="2" key="1">
    <citation type="submission" date="2020-01" db="EMBL/GenBank/DDBJ databases">
        <authorList>
            <person name="Mishra B."/>
        </authorList>
    </citation>
    <scope>NUCLEOTIDE SEQUENCE [LARGE SCALE GENOMIC DNA]</scope>
</reference>
<keyword evidence="3" id="KW-1185">Reference proteome</keyword>
<sequence>MTRKKTTEIRRKKDEIGDKKAIVSSESKHNGERLIDLKQWREDPKGFELDRRKSHRESAEKTQESGKKKMRNFEEDWFVGNEKFASKFYIVKIGTVGAQKETEPKKLELRK</sequence>
<protein>
    <submittedName>
        <fullName evidence="2">Uncharacterized protein</fullName>
    </submittedName>
</protein>
<organism evidence="2 3">
    <name type="scientific">Microthlaspi erraticum</name>
    <dbReference type="NCBI Taxonomy" id="1685480"/>
    <lineage>
        <taxon>Eukaryota</taxon>
        <taxon>Viridiplantae</taxon>
        <taxon>Streptophyta</taxon>
        <taxon>Embryophyta</taxon>
        <taxon>Tracheophyta</taxon>
        <taxon>Spermatophyta</taxon>
        <taxon>Magnoliopsida</taxon>
        <taxon>eudicotyledons</taxon>
        <taxon>Gunneridae</taxon>
        <taxon>Pentapetalae</taxon>
        <taxon>rosids</taxon>
        <taxon>malvids</taxon>
        <taxon>Brassicales</taxon>
        <taxon>Brassicaceae</taxon>
        <taxon>Coluteocarpeae</taxon>
        <taxon>Microthlaspi</taxon>
    </lineage>
</organism>
<proteinExistence type="predicted"/>
<name>A0A6D2JHC7_9BRAS</name>
<dbReference type="Proteomes" id="UP000467841">
    <property type="component" value="Unassembled WGS sequence"/>
</dbReference>